<dbReference type="GO" id="GO:0005739">
    <property type="term" value="C:mitochondrion"/>
    <property type="evidence" value="ECO:0007669"/>
    <property type="project" value="TreeGrafter"/>
</dbReference>
<evidence type="ECO:0000313" key="7">
    <source>
        <dbReference type="EMBL" id="CAE7344802.1"/>
    </source>
</evidence>
<dbReference type="SUPFAM" id="SSF53335">
    <property type="entry name" value="S-adenosyl-L-methionine-dependent methyltransferases"/>
    <property type="match status" value="1"/>
</dbReference>
<dbReference type="GO" id="GO:0050080">
    <property type="term" value="F:malonyl-CoA decarboxylase activity"/>
    <property type="evidence" value="ECO:0007669"/>
    <property type="project" value="InterPro"/>
</dbReference>
<feature type="domain" description="Malonyl-CoA decarboxylase C-terminal" evidence="6">
    <location>
        <begin position="1515"/>
        <end position="1578"/>
    </location>
</feature>
<dbReference type="GO" id="GO:0016279">
    <property type="term" value="F:protein-lysine N-methyltransferase activity"/>
    <property type="evidence" value="ECO:0007669"/>
    <property type="project" value="InterPro"/>
</dbReference>
<dbReference type="InterPro" id="IPR026170">
    <property type="entry name" value="FAM173A/B"/>
</dbReference>
<feature type="region of interest" description="Disordered" evidence="5">
    <location>
        <begin position="149"/>
        <end position="171"/>
    </location>
</feature>
<dbReference type="EMBL" id="CAJNDS010002133">
    <property type="protein sequence ID" value="CAE7344802.1"/>
    <property type="molecule type" value="Genomic_DNA"/>
</dbReference>
<dbReference type="InterPro" id="IPR029063">
    <property type="entry name" value="SAM-dependent_MTases_sf"/>
</dbReference>
<evidence type="ECO:0000259" key="6">
    <source>
        <dbReference type="Pfam" id="PF05292"/>
    </source>
</evidence>
<dbReference type="GO" id="GO:0032259">
    <property type="term" value="P:methylation"/>
    <property type="evidence" value="ECO:0007669"/>
    <property type="project" value="UniProtKB-KW"/>
</dbReference>
<dbReference type="Pfam" id="PF05292">
    <property type="entry name" value="MCD"/>
    <property type="match status" value="1"/>
</dbReference>
<evidence type="ECO:0000256" key="1">
    <source>
        <dbReference type="ARBA" id="ARBA00010633"/>
    </source>
</evidence>
<dbReference type="GO" id="GO:1905706">
    <property type="term" value="P:regulation of mitochondrial ATP synthesis coupled proton transport"/>
    <property type="evidence" value="ECO:0007669"/>
    <property type="project" value="TreeGrafter"/>
</dbReference>
<dbReference type="GO" id="GO:0006633">
    <property type="term" value="P:fatty acid biosynthetic process"/>
    <property type="evidence" value="ECO:0007669"/>
    <property type="project" value="InterPro"/>
</dbReference>
<gene>
    <name evidence="7" type="primary">HERC2</name>
    <name evidence="7" type="ORF">SNAT2548_LOCUS18066</name>
</gene>
<dbReference type="InterPro" id="IPR042303">
    <property type="entry name" value="Malonyl_CoA_deC_C_sf"/>
</dbReference>
<protein>
    <submittedName>
        <fullName evidence="7">HERC2 protein</fullName>
    </submittedName>
</protein>
<dbReference type="Gene3D" id="3.40.50.150">
    <property type="entry name" value="Vaccinia Virus protein VP39"/>
    <property type="match status" value="1"/>
</dbReference>
<dbReference type="InterPro" id="IPR007956">
    <property type="entry name" value="Malonyl_CoA_deC_C"/>
</dbReference>
<reference evidence="7" key="1">
    <citation type="submission" date="2021-02" db="EMBL/GenBank/DDBJ databases">
        <authorList>
            <person name="Dougan E. K."/>
            <person name="Rhodes N."/>
            <person name="Thang M."/>
            <person name="Chan C."/>
        </authorList>
    </citation>
    <scope>NUCLEOTIDE SEQUENCE</scope>
</reference>
<keyword evidence="3" id="KW-0808">Transferase</keyword>
<dbReference type="CDD" id="cd02440">
    <property type="entry name" value="AdoMet_MTases"/>
    <property type="match status" value="1"/>
</dbReference>
<evidence type="ECO:0000256" key="2">
    <source>
        <dbReference type="ARBA" id="ARBA00022603"/>
    </source>
</evidence>
<proteinExistence type="inferred from homology"/>
<evidence type="ECO:0000256" key="3">
    <source>
        <dbReference type="ARBA" id="ARBA00022679"/>
    </source>
</evidence>
<keyword evidence="2" id="KW-0489">Methyltransferase</keyword>
<sequence>MDIVAAFGQWQADGAPPRKRPERRGAKRPADDAALTGPQKASLAAECRARAVSALGDALTTAAKEHLARDPSAKLGNTRKQLAYQFFQQASDEIQDAISPLAKAVRTGVADARALEFLSTSSSSLKLLSASSSSQAAATAASVAPEFTATSHCAQQEDAREEGPETPASAGVFQQCQHPGRQLRRLAKNLAEQILSKASDMEGANAILTAVRRKVEAAFGKNEQGPPLCGTCEKLGKAVQTYRAELAASQGDLRPLDRVLVQTALKRHQLRALDIQISRGRFQAARAEEEGAEWRDPRGRPSKVTDPEFIRSVTETVLANSQDSSIWLPAEGRHQRVLQSSLFSMWLGCGYTKKLKWSQWYRIFMDNCHAWAKPAQRKTDMCDHCVYWHSSLEPGLKKFLNDARASLCQFLPSYFDALCSGDSEPILERAKAWVVYIDKHAEKNRSMRAKAVKGAAAIDLHSLEARILHELRWELRVAESYVWHKQTAERQTSAVFQQRTKLPLRHCLIWTDWKQNLTIPLATVQTANMFYGPSRQEVSCIAFVIYEGAANGVRQRNVVFLTEIIEHTSLASSIFFEETKKFLRGPGAIDGLEIWMDCGGHFRSYSLVAALAKTYFEHFKCPTTLNYHCEKHGKGVVDSCFASVNAWIQEYLNHGPGRTVCSFSDLVQVCKQGADKANRQDPDGVRWDVVQYDSDQKPAKQYVMAVDDFQIQRTYCLRMQPYAGRYDRLQMVNKIFSDEHGGPATSFVPVIREEPIEDRNWRKGYFGNRNWLVAKPLRGKNSSLMSRQDAQKHVGPARLTTEWQDQAARQARALEMRRAARERKLAAAQATSHLPGLYFYFSADMGSFVDSIVQSVVGQIGGLLDVAGVDIDSGISLSGSQGIGFFLNTAGVGFDAEVKIGGSATSIKCVFKFSNRKLRCKARLGWAELFLQGAKYVLNKIDNFAGDGAEEVAKFYSDKVGGPGSKFSKQVVNKGKKVANKVKCKLSNLLGGKCGRVGGPPSKCGDGTEYVIKNEQDKCLQASPDCYEPDGQGKVYYYQRNCLPVFRDCTHMSSSYSEQMKQYWWYTTDRKLCNEYMHNMYFADISDPDDNPKCLRLHDQQMYFAESGEKAASIGISKTSTERFKIYIRDVTGPFGQVCLQSSTAGETLDQGRRRQPQKVYVRGYDGGRRRRRCAKDGGKKWRIYQKLEPGNGPNYDKVMTLTTTATVRFIVYSLLVPKALEVLGFAIQGAGAARRFMCRNAKFQGLQVSDLSRTPPELRVLCLGASPLEALKELGITPGHSLSASLGRQPWPLHHRCLALAHAPGKGGILATVRAATTSHYPACLGELWQTPPDDDESVHILFKLDVFEKSEERRLKEILMREAFGMMQHRSAKCIALAPLDGFIPWLLENKTCELLAAAGFQESLVSLLSHVLRAWQADQAAVQKLDVSFVDSDGDLVNFSVVEEDGPHLKMSIASDAGRRVTRLRRAAEDSLVVLLEDGCSLQVVAPQSHVVDGSLAGIQNAALALGMLPLSLQQPLCTLAEAYLASQEDGRCPNVDANLHFQQGATLSSLHWWGDESAQGLRSSFGLLAGYLYEPAMLRQNAEAYARGCAPFFPERQWYISRVGSLGGRLAGLRSASEELILELVRLLQDIDITSPSPLFVDLGSGDGRVVTEVARRLGIRGVGVEVDGELFRQSDELVPESLRGRVHFIQADLATVDLAAADIVFLYFPQEATRKLLRDVRLGVRGFRGGSGRVPSCWWQILRRSCGPILPGLACVWSPRPAPCCLAWTCTSWCGRLWGALSKPGL</sequence>
<accession>A0A812P4D2</accession>
<name>A0A812P4D2_9DINO</name>
<feature type="region of interest" description="Disordered" evidence="5">
    <location>
        <begin position="1"/>
        <end position="39"/>
    </location>
</feature>
<keyword evidence="8" id="KW-1185">Reference proteome</keyword>
<evidence type="ECO:0000313" key="8">
    <source>
        <dbReference type="Proteomes" id="UP000604046"/>
    </source>
</evidence>
<dbReference type="Gene3D" id="3.40.630.150">
    <property type="entry name" value="Malonyl-CoA decarboxylase, catalytic domain"/>
    <property type="match status" value="1"/>
</dbReference>
<comment type="similarity">
    <text evidence="1">Belongs to the ANT/ATPSC lysine N-methyltransferase family.</text>
</comment>
<organism evidence="7 8">
    <name type="scientific">Symbiodinium natans</name>
    <dbReference type="NCBI Taxonomy" id="878477"/>
    <lineage>
        <taxon>Eukaryota</taxon>
        <taxon>Sar</taxon>
        <taxon>Alveolata</taxon>
        <taxon>Dinophyceae</taxon>
        <taxon>Suessiales</taxon>
        <taxon>Symbiodiniaceae</taxon>
        <taxon>Symbiodinium</taxon>
    </lineage>
</organism>
<dbReference type="PANTHER" id="PTHR13610:SF11">
    <property type="entry name" value="METHYLTRANSFERASE DOMAIN-CONTAINING PROTEIN"/>
    <property type="match status" value="1"/>
</dbReference>
<dbReference type="Proteomes" id="UP000604046">
    <property type="component" value="Unassembled WGS sequence"/>
</dbReference>
<dbReference type="OrthoDB" id="448518at2759"/>
<evidence type="ECO:0000256" key="5">
    <source>
        <dbReference type="SAM" id="MobiDB-lite"/>
    </source>
</evidence>
<feature type="compositionally biased region" description="Basic residues" evidence="5">
    <location>
        <begin position="17"/>
        <end position="27"/>
    </location>
</feature>
<dbReference type="PANTHER" id="PTHR13610">
    <property type="entry name" value="METHYLTRANSFERASE DOMAIN-CONTAINING PROTEIN"/>
    <property type="match status" value="1"/>
</dbReference>
<evidence type="ECO:0000256" key="4">
    <source>
        <dbReference type="ARBA" id="ARBA00022691"/>
    </source>
</evidence>
<comment type="caution">
    <text evidence="7">The sequence shown here is derived from an EMBL/GenBank/DDBJ whole genome shotgun (WGS) entry which is preliminary data.</text>
</comment>
<keyword evidence="4" id="KW-0949">S-adenosyl-L-methionine</keyword>